<keyword evidence="4" id="KW-0547">Nucleotide-binding</keyword>
<evidence type="ECO:0000256" key="3">
    <source>
        <dbReference type="ARBA" id="ARBA00022679"/>
    </source>
</evidence>
<feature type="domain" description="Poly(A) polymerase catalytic subunit" evidence="9">
    <location>
        <begin position="53"/>
        <end position="181"/>
    </location>
</feature>
<evidence type="ECO:0000256" key="1">
    <source>
        <dbReference type="ARBA" id="ARBA00004328"/>
    </source>
</evidence>
<sequence>MDEYIKEMKKTCTPKMSFEECELAILRQAVDETEAVKQTEIAKSDDVKKMIKIVETFLRDTGNVCYGGTAINNILPEESQFYNRDSEIPDYDFYSPTPLAHAKKLADIYYEAGYTDVEAKAGVHKGTFKVFVNFIPMADITELHPDLFENISKDALVVDDIKYAPPNFLRMNMFLELSRPQGDVSRWEKVLKRLTLLNQHYPLHNKHCYLVDFQRRMDSIQGTPENSEKIYYITRDFFIENLCVFFGGYASSLYSRYMPPSQRRLVRAIPDFDVLHDDPDKCGEELVARLTEKGFANVTLKKHSEIGEIVPYHVEIMVSTDTIAFIYRPNACHSYNELFIRDKQIRVATIDTMLSFYLAFYYADRAYYSHFKERLLCMSQFLFMVQQKSRLAQNGLLKRFSIKCYGKPPTLESMRSEKADKFKELKKKRNTEEFEYWFLRYNPGGSLEARATKQALPEKEVEATPEEESLKAKKTKRSTRRKRRTRNQSRLYG</sequence>
<keyword evidence="5" id="KW-0067">ATP-binding</keyword>
<feature type="region of interest" description="Disordered" evidence="8">
    <location>
        <begin position="452"/>
        <end position="493"/>
    </location>
</feature>
<dbReference type="EMBL" id="MN739966">
    <property type="protein sequence ID" value="QHT80242.1"/>
    <property type="molecule type" value="Genomic_DNA"/>
</dbReference>
<dbReference type="InterPro" id="IPR045355">
    <property type="entry name" value="PolyA_pol_cat_su"/>
</dbReference>
<comment type="subcellular location">
    <subcellularLocation>
        <location evidence="1">Virion</location>
    </subcellularLocation>
</comment>
<keyword evidence="2" id="KW-0507">mRNA processing</keyword>
<evidence type="ECO:0000256" key="6">
    <source>
        <dbReference type="ARBA" id="ARBA00022844"/>
    </source>
</evidence>
<evidence type="ECO:0000259" key="9">
    <source>
        <dbReference type="Pfam" id="PF19244"/>
    </source>
</evidence>
<feature type="compositionally biased region" description="Basic residues" evidence="8">
    <location>
        <begin position="472"/>
        <end position="487"/>
    </location>
</feature>
<evidence type="ECO:0000313" key="10">
    <source>
        <dbReference type="EMBL" id="QHT80242.1"/>
    </source>
</evidence>
<dbReference type="GO" id="GO:0006397">
    <property type="term" value="P:mRNA processing"/>
    <property type="evidence" value="ECO:0007669"/>
    <property type="project" value="UniProtKB-KW"/>
</dbReference>
<keyword evidence="6" id="KW-0946">Virion</keyword>
<dbReference type="GO" id="GO:0005524">
    <property type="term" value="F:ATP binding"/>
    <property type="evidence" value="ECO:0007669"/>
    <property type="project" value="UniProtKB-KW"/>
</dbReference>
<evidence type="ECO:0000256" key="4">
    <source>
        <dbReference type="ARBA" id="ARBA00022741"/>
    </source>
</evidence>
<organism evidence="10">
    <name type="scientific">viral metagenome</name>
    <dbReference type="NCBI Taxonomy" id="1070528"/>
    <lineage>
        <taxon>unclassified sequences</taxon>
        <taxon>metagenomes</taxon>
        <taxon>organismal metagenomes</taxon>
    </lineage>
</organism>
<accession>A0A6C0HI32</accession>
<dbReference type="GO" id="GO:0016740">
    <property type="term" value="F:transferase activity"/>
    <property type="evidence" value="ECO:0007669"/>
    <property type="project" value="UniProtKB-KW"/>
</dbReference>
<dbReference type="GO" id="GO:0044423">
    <property type="term" value="C:virion component"/>
    <property type="evidence" value="ECO:0007669"/>
    <property type="project" value="UniProtKB-KW"/>
</dbReference>
<keyword evidence="7" id="KW-0804">Transcription</keyword>
<proteinExistence type="predicted"/>
<protein>
    <recommendedName>
        <fullName evidence="9">Poly(A) polymerase catalytic subunit domain-containing protein</fullName>
    </recommendedName>
</protein>
<dbReference type="AlphaFoldDB" id="A0A6C0HI32"/>
<keyword evidence="3" id="KW-0808">Transferase</keyword>
<evidence type="ECO:0000256" key="5">
    <source>
        <dbReference type="ARBA" id="ARBA00022840"/>
    </source>
</evidence>
<evidence type="ECO:0000256" key="8">
    <source>
        <dbReference type="SAM" id="MobiDB-lite"/>
    </source>
</evidence>
<reference evidence="10" key="1">
    <citation type="journal article" date="2020" name="Nature">
        <title>Giant virus diversity and host interactions through global metagenomics.</title>
        <authorList>
            <person name="Schulz F."/>
            <person name="Roux S."/>
            <person name="Paez-Espino D."/>
            <person name="Jungbluth S."/>
            <person name="Walsh D.A."/>
            <person name="Denef V.J."/>
            <person name="McMahon K.D."/>
            <person name="Konstantinidis K.T."/>
            <person name="Eloe-Fadrosh E.A."/>
            <person name="Kyrpides N.C."/>
            <person name="Woyke T."/>
        </authorList>
    </citation>
    <scope>NUCLEOTIDE SEQUENCE</scope>
    <source>
        <strain evidence="10">GVMAG-M-3300023184-120</strain>
    </source>
</reference>
<name>A0A6C0HI32_9ZZZZ</name>
<dbReference type="Pfam" id="PF19244">
    <property type="entry name" value="Poly_A_pol_cat"/>
    <property type="match status" value="1"/>
</dbReference>
<evidence type="ECO:0000256" key="7">
    <source>
        <dbReference type="ARBA" id="ARBA00023163"/>
    </source>
</evidence>
<evidence type="ECO:0000256" key="2">
    <source>
        <dbReference type="ARBA" id="ARBA00022664"/>
    </source>
</evidence>